<keyword evidence="1" id="KW-0812">Transmembrane</keyword>
<feature type="transmembrane region" description="Helical" evidence="1">
    <location>
        <begin position="39"/>
        <end position="59"/>
    </location>
</feature>
<feature type="transmembrane region" description="Helical" evidence="1">
    <location>
        <begin position="71"/>
        <end position="90"/>
    </location>
</feature>
<dbReference type="FunFam" id="3.30.70.270:FF:000001">
    <property type="entry name" value="Diguanylate cyclase domain protein"/>
    <property type="match status" value="1"/>
</dbReference>
<dbReference type="Proteomes" id="UP000004738">
    <property type="component" value="Unassembled WGS sequence"/>
</dbReference>
<dbReference type="CDD" id="cd01949">
    <property type="entry name" value="GGDEF"/>
    <property type="match status" value="1"/>
</dbReference>
<dbReference type="Gene3D" id="3.30.450.20">
    <property type="entry name" value="PAS domain"/>
    <property type="match status" value="1"/>
</dbReference>
<dbReference type="AlphaFoldDB" id="K1L086"/>
<evidence type="ECO:0000313" key="4">
    <source>
        <dbReference type="Proteomes" id="UP000004738"/>
    </source>
</evidence>
<dbReference type="InterPro" id="IPR031621">
    <property type="entry name" value="HisKA_7TM"/>
</dbReference>
<accession>K1L086</accession>
<dbReference type="PANTHER" id="PTHR45138">
    <property type="entry name" value="REGULATORY COMPONENTS OF SENSORY TRANSDUCTION SYSTEM"/>
    <property type="match status" value="1"/>
</dbReference>
<dbReference type="InterPro" id="IPR000160">
    <property type="entry name" value="GGDEF_dom"/>
</dbReference>
<feature type="transmembrane region" description="Helical" evidence="1">
    <location>
        <begin position="211"/>
        <end position="230"/>
    </location>
</feature>
<keyword evidence="1" id="KW-0472">Membrane</keyword>
<dbReference type="InterPro" id="IPR043128">
    <property type="entry name" value="Rev_trsase/Diguanyl_cyclase"/>
</dbReference>
<dbReference type="InterPro" id="IPR050469">
    <property type="entry name" value="Diguanylate_Cyclase"/>
</dbReference>
<dbReference type="SUPFAM" id="SSF55073">
    <property type="entry name" value="Nucleotide cyclase"/>
    <property type="match status" value="1"/>
</dbReference>
<evidence type="ECO:0000259" key="2">
    <source>
        <dbReference type="PROSITE" id="PS50887"/>
    </source>
</evidence>
<dbReference type="SMART" id="SM00267">
    <property type="entry name" value="GGDEF"/>
    <property type="match status" value="1"/>
</dbReference>
<comment type="caution">
    <text evidence="3">The sequence shown here is derived from an EMBL/GenBank/DDBJ whole genome shotgun (WGS) entry which is preliminary data.</text>
</comment>
<dbReference type="Pfam" id="PF00990">
    <property type="entry name" value="GGDEF"/>
    <property type="match status" value="1"/>
</dbReference>
<dbReference type="InterPro" id="IPR000014">
    <property type="entry name" value="PAS"/>
</dbReference>
<feature type="transmembrane region" description="Helical" evidence="1">
    <location>
        <begin position="180"/>
        <end position="199"/>
    </location>
</feature>
<organism evidence="3 4">
    <name type="scientific">Solibacillus isronensis B3W22</name>
    <dbReference type="NCBI Taxonomy" id="1224748"/>
    <lineage>
        <taxon>Bacteria</taxon>
        <taxon>Bacillati</taxon>
        <taxon>Bacillota</taxon>
        <taxon>Bacilli</taxon>
        <taxon>Bacillales</taxon>
        <taxon>Caryophanaceae</taxon>
        <taxon>Solibacillus</taxon>
    </lineage>
</organism>
<sequence length="524" mass="59838">MGSQLTMYITLVCTSGVLNLYLCLYAFSKRHKYTNIANYFIFYTAAISIYCFASAMTLISTTLEQISFWNTILYIGMPTSATLGLLYVMSYLGFKLSFRRSMLILLIPFITIIMVATNHWHHLHYRVFELDPNLGAPFVYQEIGIWYMVHGVYTFASMFVAFLLLLSHWKETGKAYRPQLIALMFGQLVPTLTAFLYLNGLTPAGVDPVPMILWLSSLLYLWAINSSRLFRIMPIAKDTIYNSINDGAIVLDESYRLIEFNQASKAMMPNLNKSMFGNNFVKFWKEQTGEALPFKLVTDGIATQEIKLCSEGMERIYQVRITSLDQARNRKGLLLVFTDITEIKRLQEKLEQQAYNDELTKIYNRRAFIQQCEQDFEAARETGLPFTVLLMDIDYFKRVNDTYGHHVGDQLLVHVVKVCQTQLQEGHFFARYGGEEFVIALKGYKEAEGITIADRLRGAVEKAPLMTEAGNLSATLSIGVAEVKDWTEETLYKLLHKADTALYAAKEEGRNRVKVYVSSEGVVK</sequence>
<dbReference type="InterPro" id="IPR029787">
    <property type="entry name" value="Nucleotide_cyclase"/>
</dbReference>
<dbReference type="RefSeq" id="WP_008405332.1">
    <property type="nucleotide sequence ID" value="NZ_AMCK01000006.1"/>
</dbReference>
<reference evidence="3 4" key="1">
    <citation type="journal article" date="2012" name="J. Bacteriol.">
        <title>Draft Genome Sequence of Bacillus isronensis Strain B3W22, Isolated from the Upper Atmosphere.</title>
        <authorList>
            <person name="Shivaji S."/>
            <person name="Ara S."/>
            <person name="Singh S.K."/>
            <person name="Bandi S."/>
            <person name="Singh A."/>
            <person name="Pinnaka A.K."/>
        </authorList>
    </citation>
    <scope>NUCLEOTIDE SEQUENCE [LARGE SCALE GENOMIC DNA]</scope>
    <source>
        <strain evidence="3 4">B3W22</strain>
    </source>
</reference>
<gene>
    <name evidence="3" type="primary">dosC_1</name>
    <name evidence="3" type="ORF">B857_01523</name>
</gene>
<dbReference type="GO" id="GO:0052621">
    <property type="term" value="F:diguanylate cyclase activity"/>
    <property type="evidence" value="ECO:0007669"/>
    <property type="project" value="UniProtKB-EC"/>
</dbReference>
<dbReference type="InterPro" id="IPR035965">
    <property type="entry name" value="PAS-like_dom_sf"/>
</dbReference>
<dbReference type="NCBIfam" id="TIGR00254">
    <property type="entry name" value="GGDEF"/>
    <property type="match status" value="1"/>
</dbReference>
<protein>
    <submittedName>
        <fullName evidence="3">Diguanylate cyclase DosC</fullName>
        <ecNumber evidence="3">2.7.7.65</ecNumber>
    </submittedName>
</protein>
<dbReference type="PATRIC" id="fig|1224748.3.peg.1519"/>
<name>K1L086_9BACL</name>
<proteinExistence type="predicted"/>
<dbReference type="InterPro" id="IPR013656">
    <property type="entry name" value="PAS_4"/>
</dbReference>
<dbReference type="Pfam" id="PF16927">
    <property type="entry name" value="HisKA_7TM"/>
    <property type="match status" value="1"/>
</dbReference>
<keyword evidence="1" id="KW-1133">Transmembrane helix</keyword>
<dbReference type="NCBIfam" id="TIGR00229">
    <property type="entry name" value="sensory_box"/>
    <property type="match status" value="1"/>
</dbReference>
<dbReference type="PANTHER" id="PTHR45138:SF9">
    <property type="entry name" value="DIGUANYLATE CYCLASE DGCM-RELATED"/>
    <property type="match status" value="1"/>
</dbReference>
<keyword evidence="4" id="KW-1185">Reference proteome</keyword>
<dbReference type="Pfam" id="PF08448">
    <property type="entry name" value="PAS_4"/>
    <property type="match status" value="1"/>
</dbReference>
<evidence type="ECO:0000256" key="1">
    <source>
        <dbReference type="SAM" id="Phobius"/>
    </source>
</evidence>
<dbReference type="Gene3D" id="3.30.70.270">
    <property type="match status" value="1"/>
</dbReference>
<feature type="transmembrane region" description="Helical" evidence="1">
    <location>
        <begin position="6"/>
        <end position="27"/>
    </location>
</feature>
<feature type="domain" description="GGDEF" evidence="2">
    <location>
        <begin position="384"/>
        <end position="518"/>
    </location>
</feature>
<feature type="transmembrane region" description="Helical" evidence="1">
    <location>
        <begin position="102"/>
        <end position="123"/>
    </location>
</feature>
<evidence type="ECO:0000313" key="3">
    <source>
        <dbReference type="EMBL" id="EKB45572.1"/>
    </source>
</evidence>
<dbReference type="EC" id="2.7.7.65" evidence="3"/>
<keyword evidence="3" id="KW-0808">Transferase</keyword>
<dbReference type="SUPFAM" id="SSF55785">
    <property type="entry name" value="PYP-like sensor domain (PAS domain)"/>
    <property type="match status" value="1"/>
</dbReference>
<feature type="transmembrane region" description="Helical" evidence="1">
    <location>
        <begin position="143"/>
        <end position="168"/>
    </location>
</feature>
<keyword evidence="3" id="KW-0548">Nucleotidyltransferase</keyword>
<dbReference type="PROSITE" id="PS50887">
    <property type="entry name" value="GGDEF"/>
    <property type="match status" value="1"/>
</dbReference>
<dbReference type="EMBL" id="AMCK01000006">
    <property type="protein sequence ID" value="EKB45572.1"/>
    <property type="molecule type" value="Genomic_DNA"/>
</dbReference>